<evidence type="ECO:0000256" key="5">
    <source>
        <dbReference type="ARBA" id="ARBA00023211"/>
    </source>
</evidence>
<sequence length="820" mass="86540">MLRTPVRSFASQARGARGLPSSLSRVLEKGAPIDVHPEVEDALRTNKPVVALETTIVTHGMPYPANRDTAQTVERNVRSTGAIPATIGMLGGRVKIGLDAKQLEHLADTASNPGAVKLSRRDLAAAIALKKDGGTTCSTTLILAALAGIKVFATGGYAVALLPHVCELTKFLLDRLGGVHRGGEASMDVSADLHELSKCPVGLVSAGVKSILDIGRTLEYLETLGVPVVTYGPTNDFPAFYSRKSGFHSPWVVNDPRTAANLLYSQYQLGMNNGALFAAPIPEAYETVGQDIQRAVEQAVQESEANGMSKRGKEVTPWLLNRVKELTQGQSLASNIALIENTSLIGGRIAVEYARLVIEGSSEQPFSSKGALYPGVSLPPASTSLPAVPVQTQDGPARLMVIGSAAVDITARTIPSTGSDLDRGLHSTSPGSISLCLGGVGRNMAEAAHRILVSQSPSLASAVSLVSSIGNDSFGRLLVDETRQMGMRTDGIAAVDSHGSAVCNMVLDGSGSLIGGVADMDVIKSLSKEKVLEQISQRSPALVALDANISADLMNAVVKHCVSNNIQTFYEPTSVIKSTTILPAISAALDASPASHSHSYSPITYTSPNLLELVELYASARDVHELTSHARWWSTIDNFAIGAEFRMALEQLARLSASISTTTNSKSKSKSEGTGTLSFLVDQGIAQMAINLLPFFQHIVIKCGELGVIVVMRVSGGSSPWALERSNPRRRYIVAHGRSETVVLKHFPAHELAGNTAVNVTGAGDSLVGALLAMLTENPSLFQDEKMMDDAIEVAQRAAIATLGSELAVSPTLSLRTPTQ</sequence>
<dbReference type="InterPro" id="IPR007342">
    <property type="entry name" value="PsuG"/>
</dbReference>
<dbReference type="OrthoDB" id="198885at2759"/>
<dbReference type="Pfam" id="PF00294">
    <property type="entry name" value="PfkB"/>
    <property type="match status" value="2"/>
</dbReference>
<keyword evidence="3" id="KW-0418">Kinase</keyword>
<keyword evidence="5" id="KW-0464">Manganese</keyword>
<keyword evidence="4" id="KW-0378">Hydrolase</keyword>
<dbReference type="GO" id="GO:0016301">
    <property type="term" value="F:kinase activity"/>
    <property type="evidence" value="ECO:0007669"/>
    <property type="project" value="UniProtKB-KW"/>
</dbReference>
<dbReference type="SUPFAM" id="SSF53613">
    <property type="entry name" value="Ribokinase-like"/>
    <property type="match status" value="1"/>
</dbReference>
<dbReference type="HAMAP" id="MF_01876">
    <property type="entry name" value="PsiMP_glycosidase"/>
    <property type="match status" value="1"/>
</dbReference>
<dbReference type="GO" id="GO:0004730">
    <property type="term" value="F:pseudouridylate synthase activity"/>
    <property type="evidence" value="ECO:0007669"/>
    <property type="project" value="InterPro"/>
</dbReference>
<evidence type="ECO:0000256" key="1">
    <source>
        <dbReference type="ARBA" id="ARBA00022679"/>
    </source>
</evidence>
<dbReference type="PROSITE" id="PS00584">
    <property type="entry name" value="PFKB_KINASES_2"/>
    <property type="match status" value="1"/>
</dbReference>
<keyword evidence="7" id="KW-0326">Glycosidase</keyword>
<protein>
    <recommendedName>
        <fullName evidence="8">Carbohydrate kinase PfkB domain-containing protein</fullName>
    </recommendedName>
</protein>
<dbReference type="PANTHER" id="PTHR42909">
    <property type="entry name" value="ZGC:136858"/>
    <property type="match status" value="1"/>
</dbReference>
<dbReference type="SUPFAM" id="SSF110581">
    <property type="entry name" value="Indigoidine synthase A-like"/>
    <property type="match status" value="1"/>
</dbReference>
<name>A0A4Y9ZDM6_9AGAM</name>
<dbReference type="Proteomes" id="UP000298327">
    <property type="component" value="Unassembled WGS sequence"/>
</dbReference>
<dbReference type="AlphaFoldDB" id="A0A4Y9ZDM6"/>
<reference evidence="9 10" key="1">
    <citation type="submission" date="2019-02" db="EMBL/GenBank/DDBJ databases">
        <title>Genome sequencing of the rare red list fungi Dentipellis fragilis.</title>
        <authorList>
            <person name="Buettner E."/>
            <person name="Kellner H."/>
        </authorList>
    </citation>
    <scope>NUCLEOTIDE SEQUENCE [LARGE SCALE GENOMIC DNA]</scope>
    <source>
        <strain evidence="9 10">DSM 105465</strain>
    </source>
</reference>
<evidence type="ECO:0000256" key="6">
    <source>
        <dbReference type="ARBA" id="ARBA00023239"/>
    </source>
</evidence>
<dbReference type="Gene3D" id="3.40.1790.10">
    <property type="entry name" value="Indigoidine synthase domain"/>
    <property type="match status" value="1"/>
</dbReference>
<evidence type="ECO:0000259" key="8">
    <source>
        <dbReference type="Pfam" id="PF00294"/>
    </source>
</evidence>
<keyword evidence="2" id="KW-0479">Metal-binding</keyword>
<dbReference type="Pfam" id="PF04227">
    <property type="entry name" value="Indigoidine_A"/>
    <property type="match status" value="1"/>
</dbReference>
<dbReference type="Gene3D" id="3.40.1190.20">
    <property type="match status" value="1"/>
</dbReference>
<proteinExistence type="inferred from homology"/>
<evidence type="ECO:0000313" key="10">
    <source>
        <dbReference type="Proteomes" id="UP000298327"/>
    </source>
</evidence>
<keyword evidence="1" id="KW-0808">Transferase</keyword>
<feature type="domain" description="Carbohydrate kinase PfkB" evidence="8">
    <location>
        <begin position="731"/>
        <end position="810"/>
    </location>
</feature>
<feature type="domain" description="Carbohydrate kinase PfkB" evidence="8">
    <location>
        <begin position="399"/>
        <end position="511"/>
    </location>
</feature>
<gene>
    <name evidence="9" type="ORF">EVG20_g132</name>
</gene>
<comment type="caution">
    <text evidence="9">The sequence shown here is derived from an EMBL/GenBank/DDBJ whole genome shotgun (WGS) entry which is preliminary data.</text>
</comment>
<evidence type="ECO:0000256" key="7">
    <source>
        <dbReference type="ARBA" id="ARBA00023295"/>
    </source>
</evidence>
<evidence type="ECO:0000256" key="3">
    <source>
        <dbReference type="ARBA" id="ARBA00022777"/>
    </source>
</evidence>
<dbReference type="STRING" id="205917.A0A4Y9ZDM6"/>
<dbReference type="InterPro" id="IPR011611">
    <property type="entry name" value="PfkB_dom"/>
</dbReference>
<dbReference type="EMBL" id="SEOQ01000003">
    <property type="protein sequence ID" value="TFY72885.1"/>
    <property type="molecule type" value="Genomic_DNA"/>
</dbReference>
<dbReference type="GO" id="GO:0005737">
    <property type="term" value="C:cytoplasm"/>
    <property type="evidence" value="ECO:0007669"/>
    <property type="project" value="TreeGrafter"/>
</dbReference>
<dbReference type="PANTHER" id="PTHR42909:SF1">
    <property type="entry name" value="CARBOHYDRATE KINASE PFKB DOMAIN-CONTAINING PROTEIN"/>
    <property type="match status" value="1"/>
</dbReference>
<evidence type="ECO:0000313" key="9">
    <source>
        <dbReference type="EMBL" id="TFY72885.1"/>
    </source>
</evidence>
<dbReference type="InterPro" id="IPR022830">
    <property type="entry name" value="Indigdn_synthA-like"/>
</dbReference>
<dbReference type="InterPro" id="IPR002173">
    <property type="entry name" value="Carboh/pur_kinase_PfkB_CS"/>
</dbReference>
<accession>A0A4Y9ZDM6</accession>
<evidence type="ECO:0000256" key="2">
    <source>
        <dbReference type="ARBA" id="ARBA00022723"/>
    </source>
</evidence>
<keyword evidence="6" id="KW-0456">Lyase</keyword>
<organism evidence="9 10">
    <name type="scientific">Dentipellis fragilis</name>
    <dbReference type="NCBI Taxonomy" id="205917"/>
    <lineage>
        <taxon>Eukaryota</taxon>
        <taxon>Fungi</taxon>
        <taxon>Dikarya</taxon>
        <taxon>Basidiomycota</taxon>
        <taxon>Agaricomycotina</taxon>
        <taxon>Agaricomycetes</taxon>
        <taxon>Russulales</taxon>
        <taxon>Hericiaceae</taxon>
        <taxon>Dentipellis</taxon>
    </lineage>
</organism>
<keyword evidence="10" id="KW-1185">Reference proteome</keyword>
<dbReference type="GO" id="GO:0046872">
    <property type="term" value="F:metal ion binding"/>
    <property type="evidence" value="ECO:0007669"/>
    <property type="project" value="UniProtKB-KW"/>
</dbReference>
<dbReference type="GO" id="GO:0016798">
    <property type="term" value="F:hydrolase activity, acting on glycosyl bonds"/>
    <property type="evidence" value="ECO:0007669"/>
    <property type="project" value="UniProtKB-KW"/>
</dbReference>
<evidence type="ECO:0000256" key="4">
    <source>
        <dbReference type="ARBA" id="ARBA00022801"/>
    </source>
</evidence>
<dbReference type="InterPro" id="IPR029056">
    <property type="entry name" value="Ribokinase-like"/>
</dbReference>